<reference evidence="1 2" key="1">
    <citation type="submission" date="2017-06" db="EMBL/GenBank/DDBJ databases">
        <title>Complete genome of Helicobacter apodemus.</title>
        <authorList>
            <person name="Cho S."/>
        </authorList>
    </citation>
    <scope>NUCLEOTIDE SEQUENCE [LARGE SCALE GENOMIC DNA]</scope>
    <source>
        <strain evidence="2">SNUVETPUB-15-01</strain>
    </source>
</reference>
<sequence>MLKQIFTALLILLFSGCLNRELPPINHYELFIKESSNTCKSYQNYQWLGVEVAQKINSKNIAYKESPNKIEYFSKNQWITNLSDMLNTLIPQIAKNHCIALLQTPNIPKSLKISVFDLHFEDSQVFFNAQGITLKNNVTYSLPIRTTINVKEGGFETIIEAMNKAIVNSLNDFFKSIQ</sequence>
<dbReference type="RefSeq" id="WP_108911293.1">
    <property type="nucleotide sequence ID" value="NZ_CP021886.1"/>
</dbReference>
<accession>A0A2U8FE38</accession>
<evidence type="ECO:0000313" key="1">
    <source>
        <dbReference type="EMBL" id="AWI34479.1"/>
    </source>
</evidence>
<dbReference type="SUPFAM" id="SSF159594">
    <property type="entry name" value="XCC0632-like"/>
    <property type="match status" value="1"/>
</dbReference>
<organism evidence="1 2">
    <name type="scientific">Helicobacter apodemus</name>
    <dbReference type="NCBI Taxonomy" id="135569"/>
    <lineage>
        <taxon>Bacteria</taxon>
        <taxon>Pseudomonadati</taxon>
        <taxon>Campylobacterota</taxon>
        <taxon>Epsilonproteobacteria</taxon>
        <taxon>Campylobacterales</taxon>
        <taxon>Helicobacteraceae</taxon>
        <taxon>Helicobacter</taxon>
    </lineage>
</organism>
<evidence type="ECO:0008006" key="3">
    <source>
        <dbReference type="Google" id="ProtNLM"/>
    </source>
</evidence>
<dbReference type="PROSITE" id="PS51257">
    <property type="entry name" value="PROKAR_LIPOPROTEIN"/>
    <property type="match status" value="1"/>
</dbReference>
<dbReference type="Proteomes" id="UP000244890">
    <property type="component" value="Chromosome"/>
</dbReference>
<protein>
    <recommendedName>
        <fullName evidence="3">ABC-type transport auxiliary lipoprotein component domain-containing protein</fullName>
    </recommendedName>
</protein>
<evidence type="ECO:0000313" key="2">
    <source>
        <dbReference type="Proteomes" id="UP000244890"/>
    </source>
</evidence>
<name>A0A2U8FE38_9HELI</name>
<dbReference type="OrthoDB" id="5324473at2"/>
<gene>
    <name evidence="1" type="ORF">CDV25_06670</name>
</gene>
<dbReference type="EMBL" id="CP021886">
    <property type="protein sequence ID" value="AWI34479.1"/>
    <property type="molecule type" value="Genomic_DNA"/>
</dbReference>
<proteinExistence type="predicted"/>
<dbReference type="AlphaFoldDB" id="A0A2U8FE38"/>
<dbReference type="KEGG" id="had:CDV25_06670"/>